<evidence type="ECO:0000256" key="2">
    <source>
        <dbReference type="ARBA" id="ARBA00022475"/>
    </source>
</evidence>
<dbReference type="InterPro" id="IPR052159">
    <property type="entry name" value="Competence_DNA_uptake"/>
</dbReference>
<dbReference type="InterPro" id="IPR004477">
    <property type="entry name" value="ComEC_N"/>
</dbReference>
<feature type="transmembrane region" description="Helical" evidence="6">
    <location>
        <begin position="43"/>
        <end position="65"/>
    </location>
</feature>
<keyword evidence="3 6" id="KW-0812">Transmembrane</keyword>
<dbReference type="Pfam" id="PF13567">
    <property type="entry name" value="DUF4131"/>
    <property type="match status" value="1"/>
</dbReference>
<evidence type="ECO:0000313" key="8">
    <source>
        <dbReference type="EMBL" id="SET67304.1"/>
    </source>
</evidence>
<accession>A0A1I0G8Y6</accession>
<dbReference type="Pfam" id="PF03772">
    <property type="entry name" value="Competence"/>
    <property type="match status" value="1"/>
</dbReference>
<feature type="transmembrane region" description="Helical" evidence="6">
    <location>
        <begin position="396"/>
        <end position="426"/>
    </location>
</feature>
<name>A0A1I0G8Y6_9GAMM</name>
<dbReference type="NCBIfam" id="TIGR00361">
    <property type="entry name" value="ComEC_Rec2"/>
    <property type="match status" value="1"/>
</dbReference>
<dbReference type="OrthoDB" id="9761531at2"/>
<sequence length="781" mass="83408">MGTRIAAFACGVIILYSGLFTPPWVLLCTGLVLIVIAARRRLLPTPVVLILCCLLAGLAWSSLFAQWRLSDRLDPALEGQPLTVSGYLCSAPAPGAWGSVRFSLCLDGNRPSGVPGRLRLAWYGDDTTLAVPTPMTATVVLKRPHGVVNPGGFRYETWLFRKGYGATGSVRNVLANPAGSCGLACHYHRWRQRLVQSADAALDGTDHKALTLSLLLGYRGQLDNAHWDVLQATGTVHLVAISGLHLGLVAGITGLLLRGLFARLPTRGALLPGQRHGTWLLVVAAAVGYALLAGFTVPTRRAMLMVAIAGWLILGGRITGPWQAWLMALGLVLVTDPLGPLDQGFWLSFGAVAILILMFSRLHGRPGPVMALVLAQAAVFAGLWPILAILGQGAAWAGLLANIVAIPWLSLLVMPLLLGVGAILLVTGGFLPGPVHVVLDAVLGSLWWVLVQLAQIELPAGRLPVWIASIVAIMVLLALWLPENRFRLASSGMTVLLLVLHGSTSHTRWQPTPRIWVWDVGQGLSVLVHHQDQSLLYDTGPESASGYNAVSEVLRPSLERIGVNTIDTLVVSHGDRDHAGGLSELLTQFRPGRIIAGEPGRLSGDAAEAAEPCRGQSPLLVGQVTVSFWQAEQRLTGADANDRSCVLILAYAGHQVLLPGDISRITEQQLMADHPGLAGRAGELTVVAPHHGSKTSSGPKFVNGLAPERVIFTAGYRHRYGHPHPEVVARYHDAGSELLNTATSGALRLDLGQGGADITEWRQGGSFWIRAPERPSPTRSE</sequence>
<dbReference type="Pfam" id="PF00753">
    <property type="entry name" value="Lactamase_B"/>
    <property type="match status" value="1"/>
</dbReference>
<comment type="subcellular location">
    <subcellularLocation>
        <location evidence="1">Cell membrane</location>
        <topology evidence="1">Multi-pass membrane protein</topology>
    </subcellularLocation>
</comment>
<dbReference type="GO" id="GO:0030420">
    <property type="term" value="P:establishment of competence for transformation"/>
    <property type="evidence" value="ECO:0007669"/>
    <property type="project" value="InterPro"/>
</dbReference>
<keyword evidence="2" id="KW-1003">Cell membrane</keyword>
<protein>
    <submittedName>
        <fullName evidence="8">Competence protein ComEC</fullName>
    </submittedName>
</protein>
<keyword evidence="9" id="KW-1185">Reference proteome</keyword>
<dbReference type="NCBIfam" id="TIGR00360">
    <property type="entry name" value="ComEC_N-term"/>
    <property type="match status" value="1"/>
</dbReference>
<reference evidence="9" key="1">
    <citation type="submission" date="2016-10" db="EMBL/GenBank/DDBJ databases">
        <authorList>
            <person name="Varghese N."/>
            <person name="Submissions S."/>
        </authorList>
    </citation>
    <scope>NUCLEOTIDE SEQUENCE [LARGE SCALE GENOMIC DNA]</scope>
    <source>
        <strain evidence="9">CGMCC 1.6489</strain>
    </source>
</reference>
<evidence type="ECO:0000256" key="3">
    <source>
        <dbReference type="ARBA" id="ARBA00022692"/>
    </source>
</evidence>
<dbReference type="InterPro" id="IPR035681">
    <property type="entry name" value="ComA-like_MBL"/>
</dbReference>
<dbReference type="RefSeq" id="WP_091853578.1">
    <property type="nucleotide sequence ID" value="NZ_FOHZ01000016.1"/>
</dbReference>
<dbReference type="CDD" id="cd07731">
    <property type="entry name" value="ComA-like_MBL-fold"/>
    <property type="match status" value="1"/>
</dbReference>
<dbReference type="SMART" id="SM00849">
    <property type="entry name" value="Lactamase_B"/>
    <property type="match status" value="1"/>
</dbReference>
<evidence type="ECO:0000256" key="1">
    <source>
        <dbReference type="ARBA" id="ARBA00004651"/>
    </source>
</evidence>
<dbReference type="STRING" id="430453.SAMN04487962_11648"/>
<proteinExistence type="predicted"/>
<dbReference type="InterPro" id="IPR001279">
    <property type="entry name" value="Metallo-B-lactamas"/>
</dbReference>
<keyword evidence="5 6" id="KW-0472">Membrane</keyword>
<evidence type="ECO:0000256" key="5">
    <source>
        <dbReference type="ARBA" id="ARBA00023136"/>
    </source>
</evidence>
<feature type="transmembrane region" description="Helical" evidence="6">
    <location>
        <begin position="369"/>
        <end position="390"/>
    </location>
</feature>
<feature type="transmembrane region" description="Helical" evidence="6">
    <location>
        <begin position="433"/>
        <end position="451"/>
    </location>
</feature>
<dbReference type="InterPro" id="IPR036866">
    <property type="entry name" value="RibonucZ/Hydroxyglut_hydro"/>
</dbReference>
<gene>
    <name evidence="8" type="ORF">SAMN04487962_11648</name>
</gene>
<evidence type="ECO:0000256" key="4">
    <source>
        <dbReference type="ARBA" id="ARBA00022989"/>
    </source>
</evidence>
<feature type="transmembrane region" description="Helical" evidence="6">
    <location>
        <begin position="277"/>
        <end position="297"/>
    </location>
</feature>
<evidence type="ECO:0000313" key="9">
    <source>
        <dbReference type="Proteomes" id="UP000198762"/>
    </source>
</evidence>
<feature type="transmembrane region" description="Helical" evidence="6">
    <location>
        <begin position="304"/>
        <end position="325"/>
    </location>
</feature>
<evidence type="ECO:0000259" key="7">
    <source>
        <dbReference type="SMART" id="SM00849"/>
    </source>
</evidence>
<dbReference type="Proteomes" id="UP000198762">
    <property type="component" value="Unassembled WGS sequence"/>
</dbReference>
<organism evidence="8 9">
    <name type="scientific">Marinobacter segnicrescens</name>
    <dbReference type="NCBI Taxonomy" id="430453"/>
    <lineage>
        <taxon>Bacteria</taxon>
        <taxon>Pseudomonadati</taxon>
        <taxon>Pseudomonadota</taxon>
        <taxon>Gammaproteobacteria</taxon>
        <taxon>Pseudomonadales</taxon>
        <taxon>Marinobacteraceae</taxon>
        <taxon>Marinobacter</taxon>
    </lineage>
</organism>
<dbReference type="Gene3D" id="3.60.15.10">
    <property type="entry name" value="Ribonuclease Z/Hydroxyacylglutathione hydrolase-like"/>
    <property type="match status" value="1"/>
</dbReference>
<dbReference type="PANTHER" id="PTHR30619:SF1">
    <property type="entry name" value="RECOMBINATION PROTEIN 2"/>
    <property type="match status" value="1"/>
</dbReference>
<dbReference type="PANTHER" id="PTHR30619">
    <property type="entry name" value="DNA INTERNALIZATION/COMPETENCE PROTEIN COMEC/REC2"/>
    <property type="match status" value="1"/>
</dbReference>
<feature type="transmembrane region" description="Helical" evidence="6">
    <location>
        <begin position="12"/>
        <end position="37"/>
    </location>
</feature>
<dbReference type="SUPFAM" id="SSF56281">
    <property type="entry name" value="Metallo-hydrolase/oxidoreductase"/>
    <property type="match status" value="1"/>
</dbReference>
<feature type="transmembrane region" description="Helical" evidence="6">
    <location>
        <begin position="236"/>
        <end position="257"/>
    </location>
</feature>
<dbReference type="InterPro" id="IPR025405">
    <property type="entry name" value="DUF4131"/>
</dbReference>
<dbReference type="EMBL" id="FOHZ01000016">
    <property type="protein sequence ID" value="SET67304.1"/>
    <property type="molecule type" value="Genomic_DNA"/>
</dbReference>
<feature type="domain" description="Metallo-beta-lactamase" evidence="7">
    <location>
        <begin position="522"/>
        <end position="716"/>
    </location>
</feature>
<dbReference type="InterPro" id="IPR004797">
    <property type="entry name" value="Competence_ComEC/Rec2"/>
</dbReference>
<feature type="transmembrane region" description="Helical" evidence="6">
    <location>
        <begin position="463"/>
        <end position="481"/>
    </location>
</feature>
<dbReference type="AlphaFoldDB" id="A0A1I0G8Y6"/>
<feature type="transmembrane region" description="Helical" evidence="6">
    <location>
        <begin position="345"/>
        <end position="362"/>
    </location>
</feature>
<keyword evidence="4 6" id="KW-1133">Transmembrane helix</keyword>
<dbReference type="GO" id="GO:0005886">
    <property type="term" value="C:plasma membrane"/>
    <property type="evidence" value="ECO:0007669"/>
    <property type="project" value="UniProtKB-SubCell"/>
</dbReference>
<evidence type="ECO:0000256" key="6">
    <source>
        <dbReference type="SAM" id="Phobius"/>
    </source>
</evidence>